<keyword evidence="1" id="KW-0472">Membrane</keyword>
<dbReference type="Proteomes" id="UP000223913">
    <property type="component" value="Unassembled WGS sequence"/>
</dbReference>
<comment type="caution">
    <text evidence="2">The sequence shown here is derived from an EMBL/GenBank/DDBJ whole genome shotgun (WGS) entry which is preliminary data.</text>
</comment>
<dbReference type="AlphaFoldDB" id="A0A2D0N3E1"/>
<dbReference type="EMBL" id="PDUD01000035">
    <property type="protein sequence ID" value="PHN02908.1"/>
    <property type="molecule type" value="Genomic_DNA"/>
</dbReference>
<name>A0A2D0N3E1_FLAN2</name>
<feature type="transmembrane region" description="Helical" evidence="1">
    <location>
        <begin position="17"/>
        <end position="35"/>
    </location>
</feature>
<evidence type="ECO:0000313" key="2">
    <source>
        <dbReference type="EMBL" id="PHN02908.1"/>
    </source>
</evidence>
<dbReference type="RefSeq" id="WP_099153623.1">
    <property type="nucleotide sequence ID" value="NZ_PDUD01000035.1"/>
</dbReference>
<keyword evidence="3" id="KW-1185">Reference proteome</keyword>
<protein>
    <submittedName>
        <fullName evidence="2">Uncharacterized protein</fullName>
    </submittedName>
</protein>
<keyword evidence="1" id="KW-0812">Transmembrane</keyword>
<evidence type="ECO:0000313" key="3">
    <source>
        <dbReference type="Proteomes" id="UP000223913"/>
    </source>
</evidence>
<proteinExistence type="predicted"/>
<reference evidence="2 3" key="1">
    <citation type="submission" date="2017-10" db="EMBL/GenBank/DDBJ databases">
        <title>The draft genome sequence of Lewinella nigricans NBRC 102662.</title>
        <authorList>
            <person name="Wang K."/>
        </authorList>
    </citation>
    <scope>NUCLEOTIDE SEQUENCE [LARGE SCALE GENOMIC DNA]</scope>
    <source>
        <strain evidence="2 3">NBRC 102662</strain>
    </source>
</reference>
<accession>A0A2D0N3E1</accession>
<gene>
    <name evidence="2" type="ORF">CRP01_29305</name>
</gene>
<keyword evidence="1" id="KW-1133">Transmembrane helix</keyword>
<organism evidence="2 3">
    <name type="scientific">Flavilitoribacter nigricans (strain ATCC 23147 / DSM 23189 / NBRC 102662 / NCIMB 1420 / SS-2)</name>
    <name type="common">Lewinella nigricans</name>
    <dbReference type="NCBI Taxonomy" id="1122177"/>
    <lineage>
        <taxon>Bacteria</taxon>
        <taxon>Pseudomonadati</taxon>
        <taxon>Bacteroidota</taxon>
        <taxon>Saprospiria</taxon>
        <taxon>Saprospirales</taxon>
        <taxon>Lewinellaceae</taxon>
        <taxon>Flavilitoribacter</taxon>
    </lineage>
</organism>
<feature type="transmembrane region" description="Helical" evidence="1">
    <location>
        <begin position="61"/>
        <end position="83"/>
    </location>
</feature>
<feature type="transmembrane region" description="Helical" evidence="1">
    <location>
        <begin position="90"/>
        <end position="111"/>
    </location>
</feature>
<feature type="transmembrane region" description="Helical" evidence="1">
    <location>
        <begin position="140"/>
        <end position="161"/>
    </location>
</feature>
<evidence type="ECO:0000256" key="1">
    <source>
        <dbReference type="SAM" id="Phobius"/>
    </source>
</evidence>
<sequence length="174" mass="21016">MTRYLSRFESGQFWKKLIPAILITGLAIWCYDFWWQTLDPFSYYQQAKFEYISVCFPTPRYATFFIAFTLTVLIGFILSAFFGSRRGYHIVTWTLIILIPISLIQFWPFLIRLWNYGHWIYLDGEVREIPLTTKEKLNEIYLPILFNLVKVVALFSGLWIWTREKIKSEFLYFR</sequence>